<protein>
    <submittedName>
        <fullName evidence="2">SPASM domain peptide maturase of grasp-with-spasm system</fullName>
    </submittedName>
</protein>
<keyword evidence="3" id="KW-1185">Reference proteome</keyword>
<dbReference type="InterPro" id="IPR026497">
    <property type="entry name" value="GRASP-with-SPASM"/>
</dbReference>
<reference evidence="2 3" key="1">
    <citation type="submission" date="2023-07" db="EMBL/GenBank/DDBJ databases">
        <title>Sorghum-associated microbial communities from plants grown in Nebraska, USA.</title>
        <authorList>
            <person name="Schachtman D."/>
        </authorList>
    </citation>
    <scope>NUCLEOTIDE SEQUENCE [LARGE SCALE GENOMIC DNA]</scope>
    <source>
        <strain evidence="2 3">DS1709</strain>
    </source>
</reference>
<dbReference type="InterPro" id="IPR058240">
    <property type="entry name" value="rSAM_sf"/>
</dbReference>
<evidence type="ECO:0000313" key="3">
    <source>
        <dbReference type="Proteomes" id="UP001184853"/>
    </source>
</evidence>
<gene>
    <name evidence="2" type="ORF">J2781_000857</name>
</gene>
<organism evidence="2 3">
    <name type="scientific">Chryseobacterium geocarposphaerae</name>
    <dbReference type="NCBI Taxonomy" id="1416776"/>
    <lineage>
        <taxon>Bacteria</taxon>
        <taxon>Pseudomonadati</taxon>
        <taxon>Bacteroidota</taxon>
        <taxon>Flavobacteriia</taxon>
        <taxon>Flavobacteriales</taxon>
        <taxon>Weeksellaceae</taxon>
        <taxon>Chryseobacterium group</taxon>
        <taxon>Chryseobacterium</taxon>
    </lineage>
</organism>
<dbReference type="Pfam" id="PF13186">
    <property type="entry name" value="SPASM"/>
    <property type="match status" value="1"/>
</dbReference>
<sequence>MKDLLLLYSHCIVVKGAGRSVICDLQRSQVHLIPNSLADLFTDDRYFDIQDIERQLDSEQKDILNEYIRFIETNELAFYCSADELQHFPALSKQWLFPAHITNCILDANDTISYFNGHFLDQLDMLSCNYIQFRFYGSVTIDYLNHIMDLINISQIRSVAFLLPALQQESVTEFVNSNIKISQFVMYGTAENKILQSGRKGMGVILQVKDSIISHLNCGVINSAFFSINIPTYTESLNHNSCLNRKIAIDVEGNIKNCPSMKDHYGNIKDTTLEEAYNKPGFKKFWNIKKDDITKCKDCEFRYICTDCRAYIEDPENLHSAPLKCGYDPYSCEWEDWSADPQKKMTFMNYELVKSNA</sequence>
<proteinExistence type="predicted"/>
<name>A0ABU1LB40_9FLAO</name>
<dbReference type="RefSeq" id="WP_115980423.1">
    <property type="nucleotide sequence ID" value="NZ_JAVDQS010000002.1"/>
</dbReference>
<dbReference type="InterPro" id="IPR013785">
    <property type="entry name" value="Aldolase_TIM"/>
</dbReference>
<dbReference type="Proteomes" id="UP001184853">
    <property type="component" value="Unassembled WGS sequence"/>
</dbReference>
<dbReference type="InterPro" id="IPR023885">
    <property type="entry name" value="4Fe4S-binding_SPASM_dom"/>
</dbReference>
<accession>A0ABU1LB40</accession>
<evidence type="ECO:0000313" key="2">
    <source>
        <dbReference type="EMBL" id="MDR6403942.1"/>
    </source>
</evidence>
<dbReference type="SUPFAM" id="SSF102114">
    <property type="entry name" value="Radical SAM enzymes"/>
    <property type="match status" value="1"/>
</dbReference>
<feature type="domain" description="4Fe4S-binding SPASM" evidence="1">
    <location>
        <begin position="243"/>
        <end position="300"/>
    </location>
</feature>
<dbReference type="NCBIfam" id="TIGR04193">
    <property type="entry name" value="SPASM_w_grasp"/>
    <property type="match status" value="1"/>
</dbReference>
<dbReference type="NCBIfam" id="TIGR04085">
    <property type="entry name" value="rSAM_more_4Fe4S"/>
    <property type="match status" value="1"/>
</dbReference>
<evidence type="ECO:0000259" key="1">
    <source>
        <dbReference type="Pfam" id="PF13186"/>
    </source>
</evidence>
<dbReference type="EMBL" id="JAVDQS010000002">
    <property type="protein sequence ID" value="MDR6403942.1"/>
    <property type="molecule type" value="Genomic_DNA"/>
</dbReference>
<comment type="caution">
    <text evidence="2">The sequence shown here is derived from an EMBL/GenBank/DDBJ whole genome shotgun (WGS) entry which is preliminary data.</text>
</comment>
<dbReference type="Gene3D" id="3.20.20.70">
    <property type="entry name" value="Aldolase class I"/>
    <property type="match status" value="1"/>
</dbReference>